<name>A0A396H8L4_MEDTR</name>
<sequence length="57" mass="6390">MHPELCRKRQKASVIWKDQHAIVTFHGAFSIALTIAGDNRCLLHRLRLASSSSCTTL</sequence>
<dbReference type="Proteomes" id="UP000265566">
    <property type="component" value="Chromosome 7"/>
</dbReference>
<dbReference type="Gramene" id="rna44469">
    <property type="protein sequence ID" value="RHN49620.1"/>
    <property type="gene ID" value="gene44469"/>
</dbReference>
<protein>
    <submittedName>
        <fullName evidence="1">Uncharacterized protein</fullName>
    </submittedName>
</protein>
<dbReference type="EMBL" id="PSQE01000007">
    <property type="protein sequence ID" value="RHN49620.1"/>
    <property type="molecule type" value="Genomic_DNA"/>
</dbReference>
<organism evidence="1">
    <name type="scientific">Medicago truncatula</name>
    <name type="common">Barrel medic</name>
    <name type="synonym">Medicago tribuloides</name>
    <dbReference type="NCBI Taxonomy" id="3880"/>
    <lineage>
        <taxon>Eukaryota</taxon>
        <taxon>Viridiplantae</taxon>
        <taxon>Streptophyta</taxon>
        <taxon>Embryophyta</taxon>
        <taxon>Tracheophyta</taxon>
        <taxon>Spermatophyta</taxon>
        <taxon>Magnoliopsida</taxon>
        <taxon>eudicotyledons</taxon>
        <taxon>Gunneridae</taxon>
        <taxon>Pentapetalae</taxon>
        <taxon>rosids</taxon>
        <taxon>fabids</taxon>
        <taxon>Fabales</taxon>
        <taxon>Fabaceae</taxon>
        <taxon>Papilionoideae</taxon>
        <taxon>50 kb inversion clade</taxon>
        <taxon>NPAAA clade</taxon>
        <taxon>Hologalegina</taxon>
        <taxon>IRL clade</taxon>
        <taxon>Trifolieae</taxon>
        <taxon>Medicago</taxon>
    </lineage>
</organism>
<reference evidence="1" key="1">
    <citation type="journal article" date="2018" name="Nat. Plants">
        <title>Whole-genome landscape of Medicago truncatula symbiotic genes.</title>
        <authorList>
            <person name="Pecrix Y."/>
            <person name="Gamas P."/>
            <person name="Carrere S."/>
        </authorList>
    </citation>
    <scope>NUCLEOTIDE SEQUENCE</scope>
    <source>
        <tissue evidence="1">Leaves</tissue>
    </source>
</reference>
<accession>A0A396H8L4</accession>
<gene>
    <name evidence="1" type="ORF">MtrunA17_Chr7g0276461</name>
</gene>
<dbReference type="AlphaFoldDB" id="A0A396H8L4"/>
<evidence type="ECO:0000313" key="1">
    <source>
        <dbReference type="EMBL" id="RHN49620.1"/>
    </source>
</evidence>
<comment type="caution">
    <text evidence="1">The sequence shown here is derived from an EMBL/GenBank/DDBJ whole genome shotgun (WGS) entry which is preliminary data.</text>
</comment>
<proteinExistence type="predicted"/>